<dbReference type="InterPro" id="IPR020103">
    <property type="entry name" value="PsdUridine_synth_cat_dom_sf"/>
</dbReference>
<feature type="domain" description="Pus10 N-terminal eukaryotes" evidence="5">
    <location>
        <begin position="38"/>
        <end position="206"/>
    </location>
</feature>
<name>A0ABM4CH98_HYDVU</name>
<dbReference type="Pfam" id="PF21237">
    <property type="entry name" value="Pus10_N_euk"/>
    <property type="match status" value="1"/>
</dbReference>
<dbReference type="PANTHER" id="PTHR21568:SF0">
    <property type="entry name" value="TRNA PSEUDOURIDINE SYNTHASE PUS10"/>
    <property type="match status" value="1"/>
</dbReference>
<dbReference type="GeneID" id="100201849"/>
<feature type="domain" description="Pus10-like C-terminal" evidence="6">
    <location>
        <begin position="214"/>
        <end position="445"/>
    </location>
</feature>
<dbReference type="InterPro" id="IPR039894">
    <property type="entry name" value="Pus10-like"/>
</dbReference>
<reference evidence="8" key="1">
    <citation type="submission" date="2025-08" db="UniProtKB">
        <authorList>
            <consortium name="RefSeq"/>
        </authorList>
    </citation>
    <scope>IDENTIFICATION</scope>
</reference>
<evidence type="ECO:0000259" key="6">
    <source>
        <dbReference type="Pfam" id="PF21238"/>
    </source>
</evidence>
<evidence type="ECO:0000259" key="5">
    <source>
        <dbReference type="Pfam" id="PF21237"/>
    </source>
</evidence>
<keyword evidence="4" id="KW-0413">Isomerase</keyword>
<dbReference type="PANTHER" id="PTHR21568">
    <property type="entry name" value="TRNA PSEUDOURIDINE SYNTHASE PUS10"/>
    <property type="match status" value="1"/>
</dbReference>
<dbReference type="EC" id="5.4.99.25" evidence="2"/>
<gene>
    <name evidence="8" type="primary">LOC100201849</name>
</gene>
<dbReference type="InterPro" id="IPR048742">
    <property type="entry name" value="Pus10_N_euk"/>
</dbReference>
<sequence>MEELFSSNKYCTRCILRYSVENVNQVFESEQFSPVTGCGLCLDVLSDENIEKTVLSIVEQLKKYEAPLYTLAIQLPQCILIRAYSLSVFIKQKKLIKNSSINVIPIKESLKHKIIQQVDELSLKKHCSKSTVLVDLIYSHETNAADLSKIPQKKSKKKYFCKTKNSQPEVTNQVIEDFLSNLKESEISKYISFPPLSVTSLCNFSVNTCQESIFIAGRYNKYSRELSQTPWIIEGERKTKSSVQDLICGKMQEAVQASDNKFISSGREDVDVLMLGKGRPFAVELINPKVSGLERNLVQKLQDAINKSTDLISVRDLQVMHRGAIQKLKEGEEEKKKLYRARIWCPLPVSTEKIDSVCILKNIVLMQKTPIRVLHRRPLITRERTIYETNITRIDDFHYDLFITTQAGTYVKEFVHGDFGRTNPSLRTLLNADVDILELDVQNVEFDWPPSCDDVNCVND</sequence>
<evidence type="ECO:0000256" key="3">
    <source>
        <dbReference type="ARBA" id="ARBA00022694"/>
    </source>
</evidence>
<dbReference type="SUPFAM" id="SSF55120">
    <property type="entry name" value="Pseudouridine synthase"/>
    <property type="match status" value="1"/>
</dbReference>
<organism evidence="7 8">
    <name type="scientific">Hydra vulgaris</name>
    <name type="common">Hydra</name>
    <name type="synonym">Hydra attenuata</name>
    <dbReference type="NCBI Taxonomy" id="6087"/>
    <lineage>
        <taxon>Eukaryota</taxon>
        <taxon>Metazoa</taxon>
        <taxon>Cnidaria</taxon>
        <taxon>Hydrozoa</taxon>
        <taxon>Hydroidolina</taxon>
        <taxon>Anthoathecata</taxon>
        <taxon>Aplanulata</taxon>
        <taxon>Hydridae</taxon>
        <taxon>Hydra</taxon>
    </lineage>
</organism>
<accession>A0ABM4CH98</accession>
<protein>
    <recommendedName>
        <fullName evidence="2">tRNA pseudouridine(55) synthase</fullName>
        <ecNumber evidence="2">5.4.99.25</ecNumber>
    </recommendedName>
</protein>
<keyword evidence="7" id="KW-1185">Reference proteome</keyword>
<evidence type="ECO:0000313" key="7">
    <source>
        <dbReference type="Proteomes" id="UP001652625"/>
    </source>
</evidence>
<dbReference type="Gene3D" id="3.30.70.2510">
    <property type="match status" value="1"/>
</dbReference>
<keyword evidence="3" id="KW-0819">tRNA processing</keyword>
<evidence type="ECO:0000256" key="1">
    <source>
        <dbReference type="ARBA" id="ARBA00009652"/>
    </source>
</evidence>
<dbReference type="Gene3D" id="3.30.70.3190">
    <property type="match status" value="1"/>
</dbReference>
<evidence type="ECO:0000313" key="8">
    <source>
        <dbReference type="RefSeq" id="XP_065661096.1"/>
    </source>
</evidence>
<evidence type="ECO:0000256" key="2">
    <source>
        <dbReference type="ARBA" id="ARBA00012787"/>
    </source>
</evidence>
<dbReference type="RefSeq" id="XP_065661096.1">
    <property type="nucleotide sequence ID" value="XM_065805024.1"/>
</dbReference>
<dbReference type="Proteomes" id="UP001652625">
    <property type="component" value="Chromosome 09"/>
</dbReference>
<proteinExistence type="inferred from homology"/>
<dbReference type="InterPro" id="IPR048741">
    <property type="entry name" value="Pus10-like_C"/>
</dbReference>
<evidence type="ECO:0000256" key="4">
    <source>
        <dbReference type="ARBA" id="ARBA00023235"/>
    </source>
</evidence>
<comment type="similarity">
    <text evidence="1">Belongs to the pseudouridine synthase Pus10 family.</text>
</comment>
<dbReference type="NCBIfam" id="TIGR01213">
    <property type="entry name" value="pseudo_Pus10arc"/>
    <property type="match status" value="1"/>
</dbReference>
<dbReference type="Pfam" id="PF21238">
    <property type="entry name" value="Pus10_C"/>
    <property type="match status" value="1"/>
</dbReference>